<feature type="compositionally biased region" description="Basic and acidic residues" evidence="1">
    <location>
        <begin position="29"/>
        <end position="40"/>
    </location>
</feature>
<sequence>MVVIPQPGDPSCVGTWNSPHLLASELRAERQTVEPSRESLRSQVSLRPDPEGCGKAASRGAAFFFSTVEARDLSFSTPAPFASKLAFQLSASCIGRSERPQLLRSEKLKDHMTACMMYPLRFEMLNLKHSASQSVADFSTPPNQIFYCISIPDGVWMQYVATGVLLGSK</sequence>
<evidence type="ECO:0000256" key="1">
    <source>
        <dbReference type="SAM" id="MobiDB-lite"/>
    </source>
</evidence>
<keyword evidence="3" id="KW-1185">Reference proteome</keyword>
<name>A0A9Q3DIU7_9BASI</name>
<feature type="region of interest" description="Disordered" evidence="1">
    <location>
        <begin position="29"/>
        <end position="51"/>
    </location>
</feature>
<dbReference type="Proteomes" id="UP000765509">
    <property type="component" value="Unassembled WGS sequence"/>
</dbReference>
<protein>
    <submittedName>
        <fullName evidence="2">Uncharacterized protein</fullName>
    </submittedName>
</protein>
<proteinExistence type="predicted"/>
<evidence type="ECO:0000313" key="3">
    <source>
        <dbReference type="Proteomes" id="UP000765509"/>
    </source>
</evidence>
<dbReference type="AlphaFoldDB" id="A0A9Q3DIU7"/>
<reference evidence="2" key="1">
    <citation type="submission" date="2021-03" db="EMBL/GenBank/DDBJ databases">
        <title>Draft genome sequence of rust myrtle Austropuccinia psidii MF-1, a brazilian biotype.</title>
        <authorList>
            <person name="Quecine M.C."/>
            <person name="Pachon D.M.R."/>
            <person name="Bonatelli M.L."/>
            <person name="Correr F.H."/>
            <person name="Franceschini L.M."/>
            <person name="Leite T.F."/>
            <person name="Margarido G.R.A."/>
            <person name="Almeida C.A."/>
            <person name="Ferrarezi J.A."/>
            <person name="Labate C.A."/>
        </authorList>
    </citation>
    <scope>NUCLEOTIDE SEQUENCE</scope>
    <source>
        <strain evidence="2">MF-1</strain>
    </source>
</reference>
<comment type="caution">
    <text evidence="2">The sequence shown here is derived from an EMBL/GenBank/DDBJ whole genome shotgun (WGS) entry which is preliminary data.</text>
</comment>
<organism evidence="2 3">
    <name type="scientific">Austropuccinia psidii MF-1</name>
    <dbReference type="NCBI Taxonomy" id="1389203"/>
    <lineage>
        <taxon>Eukaryota</taxon>
        <taxon>Fungi</taxon>
        <taxon>Dikarya</taxon>
        <taxon>Basidiomycota</taxon>
        <taxon>Pucciniomycotina</taxon>
        <taxon>Pucciniomycetes</taxon>
        <taxon>Pucciniales</taxon>
        <taxon>Sphaerophragmiaceae</taxon>
        <taxon>Austropuccinia</taxon>
    </lineage>
</organism>
<dbReference type="EMBL" id="AVOT02018242">
    <property type="protein sequence ID" value="MBW0504976.1"/>
    <property type="molecule type" value="Genomic_DNA"/>
</dbReference>
<evidence type="ECO:0000313" key="2">
    <source>
        <dbReference type="EMBL" id="MBW0504976.1"/>
    </source>
</evidence>
<accession>A0A9Q3DIU7</accession>
<gene>
    <name evidence="2" type="ORF">O181_044691</name>
</gene>